<evidence type="ECO:0000313" key="1">
    <source>
        <dbReference type="EMBL" id="TYK01409.1"/>
    </source>
</evidence>
<sequence length="202" mass="22884">MSLTTSLPMWMNTCHMQATTTNYSDKPRIMSSSYPYHNFLDAIFLEFEDELDNFAGGSCRWATMRHELAEKKGELVDRVELFRETHVRVETFVSQAAGDANSQPTPEGSQPLSEDEIYDQMLDRRPCYSKGLGWGPKPKARKIMSASSSTTSCSSSTQKEIELQSKLNEALKHIEVKDRNHAALASQVERMQKLIEDLTQAQ</sequence>
<protein>
    <submittedName>
        <fullName evidence="1">CACTA en-spm transposon protein</fullName>
    </submittedName>
</protein>
<dbReference type="EMBL" id="SSTD01016227">
    <property type="protein sequence ID" value="TYK01409.1"/>
    <property type="molecule type" value="Genomic_DNA"/>
</dbReference>
<dbReference type="AlphaFoldDB" id="A0A5D3BTK2"/>
<name>A0A5D3BTK2_CUCMM</name>
<reference evidence="1 2" key="1">
    <citation type="submission" date="2019-08" db="EMBL/GenBank/DDBJ databases">
        <title>Draft genome sequences of two oriental melons (Cucumis melo L. var makuwa).</title>
        <authorList>
            <person name="Kwon S.-Y."/>
        </authorList>
    </citation>
    <scope>NUCLEOTIDE SEQUENCE [LARGE SCALE GENOMIC DNA]</scope>
    <source>
        <strain evidence="2">cv. Chang Bougi</strain>
        <tissue evidence="1">Leaf</tissue>
    </source>
</reference>
<proteinExistence type="predicted"/>
<gene>
    <name evidence="1" type="ORF">E5676_scaffold29G001070</name>
</gene>
<comment type="caution">
    <text evidence="1">The sequence shown here is derived from an EMBL/GenBank/DDBJ whole genome shotgun (WGS) entry which is preliminary data.</text>
</comment>
<organism evidence="1 2">
    <name type="scientific">Cucumis melo var. makuwa</name>
    <name type="common">Oriental melon</name>
    <dbReference type="NCBI Taxonomy" id="1194695"/>
    <lineage>
        <taxon>Eukaryota</taxon>
        <taxon>Viridiplantae</taxon>
        <taxon>Streptophyta</taxon>
        <taxon>Embryophyta</taxon>
        <taxon>Tracheophyta</taxon>
        <taxon>Spermatophyta</taxon>
        <taxon>Magnoliopsida</taxon>
        <taxon>eudicotyledons</taxon>
        <taxon>Gunneridae</taxon>
        <taxon>Pentapetalae</taxon>
        <taxon>rosids</taxon>
        <taxon>fabids</taxon>
        <taxon>Cucurbitales</taxon>
        <taxon>Cucurbitaceae</taxon>
        <taxon>Benincaseae</taxon>
        <taxon>Cucumis</taxon>
    </lineage>
</organism>
<accession>A0A5D3BTK2</accession>
<evidence type="ECO:0000313" key="2">
    <source>
        <dbReference type="Proteomes" id="UP000321947"/>
    </source>
</evidence>
<dbReference type="Proteomes" id="UP000321947">
    <property type="component" value="Unassembled WGS sequence"/>
</dbReference>